<dbReference type="RefSeq" id="WP_189494237.1">
    <property type="nucleotide sequence ID" value="NZ_BMZH01000001.1"/>
</dbReference>
<dbReference type="Pfam" id="PF00472">
    <property type="entry name" value="RF-1"/>
    <property type="match status" value="1"/>
</dbReference>
<gene>
    <name evidence="4" type="ORF">GCM10009069_00870</name>
</gene>
<keyword evidence="4" id="KW-0378">Hydrolase</keyword>
<protein>
    <submittedName>
        <fullName evidence="4">Aminoacyl-tRNA hydrolase</fullName>
    </submittedName>
</protein>
<dbReference type="AlphaFoldDB" id="A0A8J3G0V6"/>
<organism evidence="4 5">
    <name type="scientific">Algimonas arctica</name>
    <dbReference type="NCBI Taxonomy" id="1479486"/>
    <lineage>
        <taxon>Bacteria</taxon>
        <taxon>Pseudomonadati</taxon>
        <taxon>Pseudomonadota</taxon>
        <taxon>Alphaproteobacteria</taxon>
        <taxon>Maricaulales</taxon>
        <taxon>Robiginitomaculaceae</taxon>
        <taxon>Algimonas</taxon>
    </lineage>
</organism>
<dbReference type="InterPro" id="IPR000352">
    <property type="entry name" value="Pep_chain_release_fac_I"/>
</dbReference>
<reference evidence="4" key="1">
    <citation type="journal article" date="2014" name="Int. J. Syst. Evol. Microbiol.">
        <title>Complete genome sequence of Corynebacterium casei LMG S-19264T (=DSM 44701T), isolated from a smear-ripened cheese.</title>
        <authorList>
            <consortium name="US DOE Joint Genome Institute (JGI-PGF)"/>
            <person name="Walter F."/>
            <person name="Albersmeier A."/>
            <person name="Kalinowski J."/>
            <person name="Ruckert C."/>
        </authorList>
    </citation>
    <scope>NUCLEOTIDE SEQUENCE</scope>
    <source>
        <strain evidence="4">KCTC 32513</strain>
    </source>
</reference>
<dbReference type="GO" id="GO:0004045">
    <property type="term" value="F:peptidyl-tRNA hydrolase activity"/>
    <property type="evidence" value="ECO:0007669"/>
    <property type="project" value="TreeGrafter"/>
</dbReference>
<reference evidence="4" key="2">
    <citation type="submission" date="2020-09" db="EMBL/GenBank/DDBJ databases">
        <authorList>
            <person name="Sun Q."/>
            <person name="Kim S."/>
        </authorList>
    </citation>
    <scope>NUCLEOTIDE SEQUENCE</scope>
    <source>
        <strain evidence="4">KCTC 32513</strain>
    </source>
</reference>
<dbReference type="SUPFAM" id="SSF75620">
    <property type="entry name" value="Release factor"/>
    <property type="match status" value="1"/>
</dbReference>
<evidence type="ECO:0000259" key="3">
    <source>
        <dbReference type="Pfam" id="PF00472"/>
    </source>
</evidence>
<feature type="domain" description="Prokaryotic-type class I peptide chain release factors" evidence="3">
    <location>
        <begin position="11"/>
        <end position="140"/>
    </location>
</feature>
<dbReference type="GO" id="GO:0072344">
    <property type="term" value="P:rescue of stalled ribosome"/>
    <property type="evidence" value="ECO:0007669"/>
    <property type="project" value="TreeGrafter"/>
</dbReference>
<comment type="similarity">
    <text evidence="1">Belongs to the prokaryotic/mitochondrial release factor family.</text>
</comment>
<evidence type="ECO:0000256" key="2">
    <source>
        <dbReference type="SAM" id="MobiDB-lite"/>
    </source>
</evidence>
<dbReference type="Gene3D" id="3.30.160.20">
    <property type="match status" value="1"/>
</dbReference>
<dbReference type="PANTHER" id="PTHR47814:SF1">
    <property type="entry name" value="PEPTIDYL-TRNA HYDROLASE ARFB"/>
    <property type="match status" value="1"/>
</dbReference>
<comment type="caution">
    <text evidence="4">The sequence shown here is derived from an EMBL/GenBank/DDBJ whole genome shotgun (WGS) entry which is preliminary data.</text>
</comment>
<evidence type="ECO:0000256" key="1">
    <source>
        <dbReference type="ARBA" id="ARBA00010835"/>
    </source>
</evidence>
<accession>A0A8J3G0V6</accession>
<keyword evidence="5" id="KW-1185">Reference proteome</keyword>
<sequence length="143" mass="16007">MDDLHIRNGLYVPAQAMSVDAVKASGPGGQSVNKTNSAAQLRAYIDAFGWSDGFVARVLAHSDGRISQSQRAIVIQCDTHRSFHRNQDEARERLARLLLKALHRDKPRRVTRPSYSSTKRAVKAQKRRAEIKSLRGSVKDWNG</sequence>
<dbReference type="PANTHER" id="PTHR47814">
    <property type="entry name" value="PEPTIDYL-TRNA HYDROLASE ARFB"/>
    <property type="match status" value="1"/>
</dbReference>
<name>A0A8J3G0V6_9PROT</name>
<dbReference type="InterPro" id="IPR045853">
    <property type="entry name" value="Pep_chain_release_fac_I_sf"/>
</dbReference>
<proteinExistence type="inferred from homology"/>
<evidence type="ECO:0000313" key="4">
    <source>
        <dbReference type="EMBL" id="GHA81650.1"/>
    </source>
</evidence>
<dbReference type="Proteomes" id="UP000634004">
    <property type="component" value="Unassembled WGS sequence"/>
</dbReference>
<dbReference type="GO" id="GO:0003747">
    <property type="term" value="F:translation release factor activity"/>
    <property type="evidence" value="ECO:0007669"/>
    <property type="project" value="InterPro"/>
</dbReference>
<evidence type="ECO:0000313" key="5">
    <source>
        <dbReference type="Proteomes" id="UP000634004"/>
    </source>
</evidence>
<dbReference type="EMBL" id="BMZH01000001">
    <property type="protein sequence ID" value="GHA81650.1"/>
    <property type="molecule type" value="Genomic_DNA"/>
</dbReference>
<feature type="region of interest" description="Disordered" evidence="2">
    <location>
        <begin position="107"/>
        <end position="129"/>
    </location>
</feature>
<dbReference type="GO" id="GO:0043022">
    <property type="term" value="F:ribosome binding"/>
    <property type="evidence" value="ECO:0007669"/>
    <property type="project" value="TreeGrafter"/>
</dbReference>
<dbReference type="NCBIfam" id="NF006718">
    <property type="entry name" value="PRK09256.1"/>
    <property type="match status" value="1"/>
</dbReference>